<evidence type="ECO:0000313" key="2">
    <source>
        <dbReference type="Proteomes" id="UP000323426"/>
    </source>
</evidence>
<comment type="caution">
    <text evidence="1">The sequence shown here is derived from an EMBL/GenBank/DDBJ whole genome shotgun (WGS) entry which is preliminary data.</text>
</comment>
<organism evidence="1 2">
    <name type="scientific">Adhaeribacter rhizoryzae</name>
    <dbReference type="NCBI Taxonomy" id="2607907"/>
    <lineage>
        <taxon>Bacteria</taxon>
        <taxon>Pseudomonadati</taxon>
        <taxon>Bacteroidota</taxon>
        <taxon>Cytophagia</taxon>
        <taxon>Cytophagales</taxon>
        <taxon>Hymenobacteraceae</taxon>
        <taxon>Adhaeribacter</taxon>
    </lineage>
</organism>
<sequence length="192" mass="20747">MLTNQFNIQKKHLVKPAFVLLLAAGILSSCQNNDEDQAPLNESELITTVTLTMQEVGTSNTVTATFRDPDGEGGNAPTKFDEIVLKPNAVYNTAITLKNESVTPAEDITSEIEEEADDHQFFYTPTAGLNVTVAYEDKDSKNLPIGLKTKITTGAASTGKLKVTLKHQAGTKNNAITTGETDVELDFTTKVQ</sequence>
<gene>
    <name evidence="1" type="ORF">F0145_20020</name>
</gene>
<dbReference type="Proteomes" id="UP000323426">
    <property type="component" value="Unassembled WGS sequence"/>
</dbReference>
<reference evidence="1 2" key="1">
    <citation type="submission" date="2019-09" db="EMBL/GenBank/DDBJ databases">
        <title>Genome sequence and assembly of Adhaeribacter sp.</title>
        <authorList>
            <person name="Chhetri G."/>
        </authorList>
    </citation>
    <scope>NUCLEOTIDE SEQUENCE [LARGE SCALE GENOMIC DNA]</scope>
    <source>
        <strain evidence="1 2">DK36</strain>
    </source>
</reference>
<keyword evidence="2" id="KW-1185">Reference proteome</keyword>
<proteinExistence type="predicted"/>
<evidence type="ECO:0000313" key="1">
    <source>
        <dbReference type="EMBL" id="KAA5541660.1"/>
    </source>
</evidence>
<accession>A0A5M6D4Z8</accession>
<dbReference type="EMBL" id="VWSF01000020">
    <property type="protein sequence ID" value="KAA5541660.1"/>
    <property type="molecule type" value="Genomic_DNA"/>
</dbReference>
<protein>
    <recommendedName>
        <fullName evidence="3">Type 1 periplasmic binding fold superfamily protein</fullName>
    </recommendedName>
</protein>
<name>A0A5M6D4Z8_9BACT</name>
<evidence type="ECO:0008006" key="3">
    <source>
        <dbReference type="Google" id="ProtNLM"/>
    </source>
</evidence>
<dbReference type="AlphaFoldDB" id="A0A5M6D4Z8"/>
<dbReference type="RefSeq" id="WP_150091271.1">
    <property type="nucleotide sequence ID" value="NZ_VWSF01000020.1"/>
</dbReference>